<reference evidence="3" key="1">
    <citation type="submission" date="2016-11" db="EMBL/GenBank/DDBJ databases">
        <authorList>
            <person name="Varghese N."/>
            <person name="Submissions S."/>
        </authorList>
    </citation>
    <scope>NUCLEOTIDE SEQUENCE [LARGE SCALE GENOMIC DNA]</scope>
    <source>
        <strain evidence="3">DSM 29326</strain>
    </source>
</reference>
<keyword evidence="3" id="KW-1185">Reference proteome</keyword>
<accession>A0A1M4UK12</accession>
<evidence type="ECO:0000313" key="2">
    <source>
        <dbReference type="EMBL" id="SHE57076.1"/>
    </source>
</evidence>
<dbReference type="AlphaFoldDB" id="A0A1M4UK12"/>
<dbReference type="Proteomes" id="UP000183987">
    <property type="component" value="Unassembled WGS sequence"/>
</dbReference>
<organism evidence="2 3">
    <name type="scientific">Loktanella atrilutea</name>
    <dbReference type="NCBI Taxonomy" id="366533"/>
    <lineage>
        <taxon>Bacteria</taxon>
        <taxon>Pseudomonadati</taxon>
        <taxon>Pseudomonadota</taxon>
        <taxon>Alphaproteobacteria</taxon>
        <taxon>Rhodobacterales</taxon>
        <taxon>Roseobacteraceae</taxon>
        <taxon>Loktanella</taxon>
    </lineage>
</organism>
<protein>
    <submittedName>
        <fullName evidence="2">Uncharacterized protein</fullName>
    </submittedName>
</protein>
<name>A0A1M4UK12_LOKAT</name>
<gene>
    <name evidence="2" type="ORF">SAMN05444339_101762</name>
</gene>
<sequence>MSEMSQGALPPALKGLPRSIYGKSEDLWP</sequence>
<proteinExistence type="predicted"/>
<feature type="region of interest" description="Disordered" evidence="1">
    <location>
        <begin position="1"/>
        <end position="29"/>
    </location>
</feature>
<dbReference type="EMBL" id="FQUE01000001">
    <property type="protein sequence ID" value="SHE57076.1"/>
    <property type="molecule type" value="Genomic_DNA"/>
</dbReference>
<evidence type="ECO:0000313" key="3">
    <source>
        <dbReference type="Proteomes" id="UP000183987"/>
    </source>
</evidence>
<evidence type="ECO:0000256" key="1">
    <source>
        <dbReference type="SAM" id="MobiDB-lite"/>
    </source>
</evidence>